<comment type="subunit">
    <text evidence="13">Homotetramer formed by a catalytic dimer and a non-catalytic dimer serving as a binding platform that orients tRNASec for catalysis. Each tetramer binds the CCA ends of two tRNAs which point to the active sites of the catalytic dimer.</text>
</comment>
<dbReference type="AlphaFoldDB" id="A0A4Z2FK33"/>
<comment type="catalytic activity">
    <reaction evidence="17">
        <text>O-phospho-L-seryl-tRNA(Sec) + selenophosphate + H2O = L-selenocysteinyl-tRNA(Sec) + 2 phosphate</text>
        <dbReference type="Rhea" id="RHEA:25041"/>
        <dbReference type="Rhea" id="RHEA-COMP:9743"/>
        <dbReference type="Rhea" id="RHEA-COMP:9947"/>
        <dbReference type="ChEBI" id="CHEBI:15377"/>
        <dbReference type="ChEBI" id="CHEBI:16144"/>
        <dbReference type="ChEBI" id="CHEBI:43474"/>
        <dbReference type="ChEBI" id="CHEBI:78551"/>
        <dbReference type="ChEBI" id="CHEBI:78573"/>
        <dbReference type="EC" id="2.9.1.2"/>
    </reaction>
</comment>
<evidence type="ECO:0000256" key="17">
    <source>
        <dbReference type="ARBA" id="ARBA00048808"/>
    </source>
</evidence>
<dbReference type="InterPro" id="IPR015424">
    <property type="entry name" value="PyrdxlP-dep_Trfase"/>
</dbReference>
<evidence type="ECO:0000256" key="8">
    <source>
        <dbReference type="ARBA" id="ARBA00022679"/>
    </source>
</evidence>
<sequence>MKPFSFPEMNSENFSLSEKIVSTAYVRQGSQARRGHEQLIRQLLEQGKCPEEGWSESTVELFLSELAVMDSNNFLGNCGVGEREGRVASSLVARRHYRLIHGIGRSGDIAAIQPKAAGSSLLNKLTNSVVLDILKLSGVYVLSFKLKNILETFLLLVSHTCDPIFPVMELSGIFFSPVCKSATF</sequence>
<reference evidence="18 19" key="1">
    <citation type="submission" date="2019-03" db="EMBL/GenBank/DDBJ databases">
        <title>First draft genome of Liparis tanakae, snailfish: a comprehensive survey of snailfish specific genes.</title>
        <authorList>
            <person name="Kim W."/>
            <person name="Song I."/>
            <person name="Jeong J.-H."/>
            <person name="Kim D."/>
            <person name="Kim S."/>
            <person name="Ryu S."/>
            <person name="Song J.Y."/>
            <person name="Lee S.K."/>
        </authorList>
    </citation>
    <scope>NUCLEOTIDE SEQUENCE [LARGE SCALE GENOMIC DNA]</scope>
    <source>
        <tissue evidence="18">Muscle</tissue>
    </source>
</reference>
<dbReference type="InterPro" id="IPR015421">
    <property type="entry name" value="PyrdxlP-dep_Trfase_major"/>
</dbReference>
<evidence type="ECO:0000256" key="7">
    <source>
        <dbReference type="ARBA" id="ARBA00022555"/>
    </source>
</evidence>
<dbReference type="GO" id="GO:0001514">
    <property type="term" value="P:selenocysteine incorporation"/>
    <property type="evidence" value="ECO:0007669"/>
    <property type="project" value="TreeGrafter"/>
</dbReference>
<dbReference type="PANTHER" id="PTHR12944:SF2">
    <property type="entry name" value="O-PHOSPHOSERYL-TRNA(SEC) SELENIUM TRANSFERASE"/>
    <property type="match status" value="1"/>
</dbReference>
<keyword evidence="12" id="KW-0711">Selenium</keyword>
<dbReference type="InterPro" id="IPR008829">
    <property type="entry name" value="SepSecS/SepCysS"/>
</dbReference>
<keyword evidence="10" id="KW-0663">Pyridoxal phosphate</keyword>
<dbReference type="GO" id="GO:0098621">
    <property type="term" value="F:O-phosphoseryl-tRNA(Sec) selenium transferase activity"/>
    <property type="evidence" value="ECO:0007669"/>
    <property type="project" value="UniProtKB-EC"/>
</dbReference>
<evidence type="ECO:0000256" key="10">
    <source>
        <dbReference type="ARBA" id="ARBA00022898"/>
    </source>
</evidence>
<keyword evidence="19" id="KW-1185">Reference proteome</keyword>
<evidence type="ECO:0000256" key="12">
    <source>
        <dbReference type="ARBA" id="ARBA00023266"/>
    </source>
</evidence>
<evidence type="ECO:0000256" key="5">
    <source>
        <dbReference type="ARBA" id="ARBA00012464"/>
    </source>
</evidence>
<organism evidence="18 19">
    <name type="scientific">Liparis tanakae</name>
    <name type="common">Tanaka's snailfish</name>
    <dbReference type="NCBI Taxonomy" id="230148"/>
    <lineage>
        <taxon>Eukaryota</taxon>
        <taxon>Metazoa</taxon>
        <taxon>Chordata</taxon>
        <taxon>Craniata</taxon>
        <taxon>Vertebrata</taxon>
        <taxon>Euteleostomi</taxon>
        <taxon>Actinopterygii</taxon>
        <taxon>Neopterygii</taxon>
        <taxon>Teleostei</taxon>
        <taxon>Neoteleostei</taxon>
        <taxon>Acanthomorphata</taxon>
        <taxon>Eupercaria</taxon>
        <taxon>Perciformes</taxon>
        <taxon>Cottioidei</taxon>
        <taxon>Cottales</taxon>
        <taxon>Liparidae</taxon>
        <taxon>Liparis</taxon>
    </lineage>
</organism>
<name>A0A4Z2FK33_9TELE</name>
<keyword evidence="8 18" id="KW-0808">Transferase</keyword>
<evidence type="ECO:0000256" key="2">
    <source>
        <dbReference type="ARBA" id="ARBA00002552"/>
    </source>
</evidence>
<dbReference type="InterPro" id="IPR019872">
    <property type="entry name" value="Sec-tRNA_Se_transferase"/>
</dbReference>
<evidence type="ECO:0000256" key="9">
    <source>
        <dbReference type="ARBA" id="ARBA00022884"/>
    </source>
</evidence>
<proteinExistence type="inferred from homology"/>
<dbReference type="EC" id="2.9.1.2" evidence="5"/>
<evidence type="ECO:0000256" key="14">
    <source>
        <dbReference type="ARBA" id="ARBA00030669"/>
    </source>
</evidence>
<dbReference type="UniPathway" id="UPA00906">
    <property type="reaction ID" value="UER00898"/>
</dbReference>
<comment type="caution">
    <text evidence="18">The sequence shown here is derived from an EMBL/GenBank/DDBJ whole genome shotgun (WGS) entry which is preliminary data.</text>
</comment>
<dbReference type="SUPFAM" id="SSF53383">
    <property type="entry name" value="PLP-dependent transferases"/>
    <property type="match status" value="1"/>
</dbReference>
<evidence type="ECO:0000256" key="11">
    <source>
        <dbReference type="ARBA" id="ARBA00022917"/>
    </source>
</evidence>
<comment type="function">
    <text evidence="2">Converts O-phosphoseryl-tRNA(Sec) to selenocysteinyl-tRNA(Sec) required for selenoprotein biosynthesis.</text>
</comment>
<evidence type="ECO:0000313" key="19">
    <source>
        <dbReference type="Proteomes" id="UP000314294"/>
    </source>
</evidence>
<dbReference type="Pfam" id="PF05889">
    <property type="entry name" value="SepSecS"/>
    <property type="match status" value="1"/>
</dbReference>
<evidence type="ECO:0000256" key="15">
    <source>
        <dbReference type="ARBA" id="ARBA00032048"/>
    </source>
</evidence>
<evidence type="ECO:0000256" key="3">
    <source>
        <dbReference type="ARBA" id="ARBA00004822"/>
    </source>
</evidence>
<evidence type="ECO:0000313" key="18">
    <source>
        <dbReference type="EMBL" id="TNN41133.1"/>
    </source>
</evidence>
<dbReference type="EMBL" id="SRLO01001132">
    <property type="protein sequence ID" value="TNN41133.1"/>
    <property type="molecule type" value="Genomic_DNA"/>
</dbReference>
<evidence type="ECO:0000256" key="4">
    <source>
        <dbReference type="ARBA" id="ARBA00007037"/>
    </source>
</evidence>
<keyword evidence="9" id="KW-0694">RNA-binding</keyword>
<dbReference type="OrthoDB" id="10263545at2759"/>
<comment type="similarity">
    <text evidence="4">Belongs to the SepSecS family.</text>
</comment>
<evidence type="ECO:0000256" key="16">
    <source>
        <dbReference type="ARBA" id="ARBA00032693"/>
    </source>
</evidence>
<comment type="pathway">
    <text evidence="3">Aminoacyl-tRNA biosynthesis; selenocysteinyl-tRNA(Sec) biosynthesis; selenocysteinyl-tRNA(Sec) from L-seryl-tRNA(Sec) (archaeal/eukaryal route): step 2/2.</text>
</comment>
<gene>
    <name evidence="18" type="primary">sepsecs</name>
    <name evidence="18" type="ORF">EYF80_048695</name>
</gene>
<keyword evidence="11" id="KW-0648">Protein biosynthesis</keyword>
<accession>A0A4Z2FK33</accession>
<dbReference type="GO" id="GO:0000049">
    <property type="term" value="F:tRNA binding"/>
    <property type="evidence" value="ECO:0007669"/>
    <property type="project" value="UniProtKB-KW"/>
</dbReference>
<comment type="cofactor">
    <cofactor evidence="1">
        <name>pyridoxal 5'-phosphate</name>
        <dbReference type="ChEBI" id="CHEBI:597326"/>
    </cofactor>
</comment>
<dbReference type="Gene3D" id="3.40.640.10">
    <property type="entry name" value="Type I PLP-dependent aspartate aminotransferase-like (Major domain)"/>
    <property type="match status" value="1"/>
</dbReference>
<protein>
    <recommendedName>
        <fullName evidence="6">O-phosphoseryl-tRNA(Sec) selenium transferase</fullName>
        <ecNumber evidence="5">2.9.1.2</ecNumber>
    </recommendedName>
    <alternativeName>
        <fullName evidence="14">Selenocysteine synthase</fullName>
    </alternativeName>
    <alternativeName>
        <fullName evidence="15">Selenocysteinyl-tRNA(Sec) synthase</fullName>
    </alternativeName>
    <alternativeName>
        <fullName evidence="16">Sep-tRNA:Sec-tRNA synthase</fullName>
    </alternativeName>
</protein>
<dbReference type="GO" id="GO:0001717">
    <property type="term" value="P:conversion of seryl-tRNAsec to selenocys-tRNAsec"/>
    <property type="evidence" value="ECO:0007669"/>
    <property type="project" value="InterPro"/>
</dbReference>
<evidence type="ECO:0000256" key="6">
    <source>
        <dbReference type="ARBA" id="ARBA00021963"/>
    </source>
</evidence>
<dbReference type="PANTHER" id="PTHR12944">
    <property type="entry name" value="SOLUBLE LIVER ANTIGEN/LIVER PANCREAS ANTIGEN"/>
    <property type="match status" value="1"/>
</dbReference>
<evidence type="ECO:0000256" key="13">
    <source>
        <dbReference type="ARBA" id="ARBA00026053"/>
    </source>
</evidence>
<keyword evidence="7" id="KW-0820">tRNA-binding</keyword>
<dbReference type="Proteomes" id="UP000314294">
    <property type="component" value="Unassembled WGS sequence"/>
</dbReference>
<evidence type="ECO:0000256" key="1">
    <source>
        <dbReference type="ARBA" id="ARBA00001933"/>
    </source>
</evidence>